<gene>
    <name evidence="2" type="ORF">LWI28_015256</name>
</gene>
<keyword evidence="3" id="KW-1185">Reference proteome</keyword>
<feature type="region of interest" description="Disordered" evidence="1">
    <location>
        <begin position="86"/>
        <end position="111"/>
    </location>
</feature>
<evidence type="ECO:0000313" key="3">
    <source>
        <dbReference type="Proteomes" id="UP001064489"/>
    </source>
</evidence>
<dbReference type="Proteomes" id="UP001064489">
    <property type="component" value="Chromosome 3"/>
</dbReference>
<dbReference type="AlphaFoldDB" id="A0AAD5J5Q5"/>
<evidence type="ECO:0000256" key="1">
    <source>
        <dbReference type="SAM" id="MobiDB-lite"/>
    </source>
</evidence>
<evidence type="ECO:0000313" key="2">
    <source>
        <dbReference type="EMBL" id="KAI9186249.1"/>
    </source>
</evidence>
<name>A0AAD5J5Q5_ACENE</name>
<sequence length="111" mass="12435">MGICSKIAADLLIKSARFAFREGVPGGSIVYNVVSQSHSRSSNKISKEHIEELKGLKDKVKKLEKELSDLKKSDEELKDKVKKLEKELSDSKKSVEHAQMPKPTTKLQSKI</sequence>
<comment type="caution">
    <text evidence="2">The sequence shown here is derived from an EMBL/GenBank/DDBJ whole genome shotgun (WGS) entry which is preliminary data.</text>
</comment>
<reference evidence="2" key="1">
    <citation type="journal article" date="2022" name="Plant J.">
        <title>Strategies of tolerance reflected in two North American maple genomes.</title>
        <authorList>
            <person name="McEvoy S.L."/>
            <person name="Sezen U.U."/>
            <person name="Trouern-Trend A."/>
            <person name="McMahon S.M."/>
            <person name="Schaberg P.G."/>
            <person name="Yang J."/>
            <person name="Wegrzyn J.L."/>
            <person name="Swenson N.G."/>
        </authorList>
    </citation>
    <scope>NUCLEOTIDE SEQUENCE</scope>
    <source>
        <strain evidence="2">91603</strain>
    </source>
</reference>
<protein>
    <submittedName>
        <fullName evidence="2">Uncharacterized protein</fullName>
    </submittedName>
</protein>
<accession>A0AAD5J5Q5</accession>
<feature type="compositionally biased region" description="Basic and acidic residues" evidence="1">
    <location>
        <begin position="86"/>
        <end position="96"/>
    </location>
</feature>
<reference evidence="2" key="2">
    <citation type="submission" date="2023-02" db="EMBL/GenBank/DDBJ databases">
        <authorList>
            <person name="Swenson N.G."/>
            <person name="Wegrzyn J.L."/>
            <person name="Mcevoy S.L."/>
        </authorList>
    </citation>
    <scope>NUCLEOTIDE SEQUENCE</scope>
    <source>
        <strain evidence="2">91603</strain>
        <tissue evidence="2">Leaf</tissue>
    </source>
</reference>
<organism evidence="2 3">
    <name type="scientific">Acer negundo</name>
    <name type="common">Box elder</name>
    <dbReference type="NCBI Taxonomy" id="4023"/>
    <lineage>
        <taxon>Eukaryota</taxon>
        <taxon>Viridiplantae</taxon>
        <taxon>Streptophyta</taxon>
        <taxon>Embryophyta</taxon>
        <taxon>Tracheophyta</taxon>
        <taxon>Spermatophyta</taxon>
        <taxon>Magnoliopsida</taxon>
        <taxon>eudicotyledons</taxon>
        <taxon>Gunneridae</taxon>
        <taxon>Pentapetalae</taxon>
        <taxon>rosids</taxon>
        <taxon>malvids</taxon>
        <taxon>Sapindales</taxon>
        <taxon>Sapindaceae</taxon>
        <taxon>Hippocastanoideae</taxon>
        <taxon>Acereae</taxon>
        <taxon>Acer</taxon>
    </lineage>
</organism>
<proteinExistence type="predicted"/>
<dbReference type="EMBL" id="JAJSOW010000100">
    <property type="protein sequence ID" value="KAI9186249.1"/>
    <property type="molecule type" value="Genomic_DNA"/>
</dbReference>